<dbReference type="InterPro" id="IPR051611">
    <property type="entry name" value="ECF_transporter_component"/>
</dbReference>
<dbReference type="Pfam" id="PF02361">
    <property type="entry name" value="CbiQ"/>
    <property type="match status" value="1"/>
</dbReference>
<reference evidence="7 8" key="1">
    <citation type="submission" date="2017-12" db="EMBL/GenBank/DDBJ databases">
        <title>Phylogenetic diversity of female urinary microbiome.</title>
        <authorList>
            <person name="Thomas-White K."/>
            <person name="Wolfe A.J."/>
        </authorList>
    </citation>
    <scope>NUCLEOTIDE SEQUENCE [LARGE SCALE GENOMIC DNA]</scope>
    <source>
        <strain evidence="7 8">UMB0119</strain>
    </source>
</reference>
<keyword evidence="5 6" id="KW-0472">Membrane</keyword>
<feature type="transmembrane region" description="Helical" evidence="6">
    <location>
        <begin position="85"/>
        <end position="110"/>
    </location>
</feature>
<name>A0A2I1MAA4_9FIRM</name>
<keyword evidence="8" id="KW-1185">Reference proteome</keyword>
<keyword evidence="4 6" id="KW-1133">Transmembrane helix</keyword>
<evidence type="ECO:0000256" key="5">
    <source>
        <dbReference type="ARBA" id="ARBA00023136"/>
    </source>
</evidence>
<dbReference type="RefSeq" id="WP_101540132.1">
    <property type="nucleotide sequence ID" value="NZ_PKGS01000002.1"/>
</dbReference>
<feature type="transmembrane region" description="Helical" evidence="6">
    <location>
        <begin position="50"/>
        <end position="73"/>
    </location>
</feature>
<comment type="subcellular location">
    <subcellularLocation>
        <location evidence="1">Membrane</location>
        <topology evidence="1">Multi-pass membrane protein</topology>
    </subcellularLocation>
</comment>
<organism evidence="7 8">
    <name type="scientific">Anaerococcus octavius</name>
    <dbReference type="NCBI Taxonomy" id="54007"/>
    <lineage>
        <taxon>Bacteria</taxon>
        <taxon>Bacillati</taxon>
        <taxon>Bacillota</taxon>
        <taxon>Tissierellia</taxon>
        <taxon>Tissierellales</taxon>
        <taxon>Peptoniphilaceae</taxon>
        <taxon>Anaerococcus</taxon>
    </lineage>
</organism>
<protein>
    <submittedName>
        <fullName evidence="7">Energy-coupling factor transporter transmembrane protein EcfT</fullName>
    </submittedName>
</protein>
<evidence type="ECO:0000256" key="6">
    <source>
        <dbReference type="SAM" id="Phobius"/>
    </source>
</evidence>
<proteinExistence type="predicted"/>
<dbReference type="InterPro" id="IPR003339">
    <property type="entry name" value="ABC/ECF_trnsptr_transmembrane"/>
</dbReference>
<dbReference type="Proteomes" id="UP000234335">
    <property type="component" value="Unassembled WGS sequence"/>
</dbReference>
<accession>A0A2I1MAA4</accession>
<evidence type="ECO:0000313" key="7">
    <source>
        <dbReference type="EMBL" id="PKZ17051.1"/>
    </source>
</evidence>
<evidence type="ECO:0000256" key="4">
    <source>
        <dbReference type="ARBA" id="ARBA00022989"/>
    </source>
</evidence>
<comment type="caution">
    <text evidence="7">The sequence shown here is derived from an EMBL/GenBank/DDBJ whole genome shotgun (WGS) entry which is preliminary data.</text>
</comment>
<evidence type="ECO:0000256" key="3">
    <source>
        <dbReference type="ARBA" id="ARBA00022692"/>
    </source>
</evidence>
<dbReference type="PANTHER" id="PTHR34857">
    <property type="entry name" value="SLL0384 PROTEIN"/>
    <property type="match status" value="1"/>
</dbReference>
<evidence type="ECO:0000313" key="8">
    <source>
        <dbReference type="Proteomes" id="UP000234335"/>
    </source>
</evidence>
<feature type="transmembrane region" description="Helical" evidence="6">
    <location>
        <begin position="175"/>
        <end position="194"/>
    </location>
</feature>
<dbReference type="PANTHER" id="PTHR34857:SF2">
    <property type="entry name" value="SLL0384 PROTEIN"/>
    <property type="match status" value="1"/>
</dbReference>
<evidence type="ECO:0000256" key="2">
    <source>
        <dbReference type="ARBA" id="ARBA00022475"/>
    </source>
</evidence>
<dbReference type="CDD" id="cd16914">
    <property type="entry name" value="EcfT"/>
    <property type="match status" value="1"/>
</dbReference>
<gene>
    <name evidence="7" type="ORF">CYJ34_04520</name>
</gene>
<feature type="transmembrane region" description="Helical" evidence="6">
    <location>
        <begin position="214"/>
        <end position="232"/>
    </location>
</feature>
<evidence type="ECO:0000256" key="1">
    <source>
        <dbReference type="ARBA" id="ARBA00004141"/>
    </source>
</evidence>
<keyword evidence="2" id="KW-1003">Cell membrane</keyword>
<dbReference type="EMBL" id="PKGS01000002">
    <property type="protein sequence ID" value="PKZ17051.1"/>
    <property type="molecule type" value="Genomic_DNA"/>
</dbReference>
<dbReference type="AlphaFoldDB" id="A0A2I1MAA4"/>
<keyword evidence="3 6" id="KW-0812">Transmembrane</keyword>
<sequence>MYTNQKKLFQLDPRTKILLVLTISTILVSGGTQGNMFYVRIFLSLTPIVLLFIDGKVTLFVKLLFLYGLLFFIDVNLSNNIKGTLNFILGAMVGIFTHMLPGFIMAYYLFVTTKVSEFILAMEKLKTPKTLIIPLSVLLRMFPTMKEEYSYIQDAMIMRAISWKNGPAKMFEYRIIPFIVSTITIGDELIAASLTRGIDNPIKRTNYFDIKIKFLDVVIITACILCWAIYFFDKVKL</sequence>
<dbReference type="GO" id="GO:0005886">
    <property type="term" value="C:plasma membrane"/>
    <property type="evidence" value="ECO:0007669"/>
    <property type="project" value="UniProtKB-ARBA"/>
</dbReference>